<accession>A0A2V4HQZ2</accession>
<dbReference type="AlphaFoldDB" id="A0A2V4HQZ2"/>
<feature type="signal peptide" evidence="3">
    <location>
        <begin position="1"/>
        <end position="19"/>
    </location>
</feature>
<dbReference type="PROSITE" id="PS00531">
    <property type="entry name" value="RNASE_T2_2"/>
    <property type="match status" value="1"/>
</dbReference>
<dbReference type="PANTHER" id="PTHR11240">
    <property type="entry name" value="RIBONUCLEASE T2"/>
    <property type="match status" value="1"/>
</dbReference>
<reference evidence="4 5" key="1">
    <citation type="submission" date="2018-06" db="EMBL/GenBank/DDBJ databases">
        <title>Pseudomonas diversity within urban Lake Michigan freshwaters.</title>
        <authorList>
            <person name="Batrich M."/>
            <person name="Hatzopoulos T."/>
            <person name="Putonti C."/>
        </authorList>
    </citation>
    <scope>NUCLEOTIDE SEQUENCE [LARGE SCALE GENOMIC DNA]</scope>
    <source>
        <strain evidence="4 5">LBp-160603</strain>
    </source>
</reference>
<comment type="similarity">
    <text evidence="1 2">Belongs to the RNase T2 family.</text>
</comment>
<evidence type="ECO:0000256" key="3">
    <source>
        <dbReference type="SAM" id="SignalP"/>
    </source>
</evidence>
<dbReference type="InterPro" id="IPR036430">
    <property type="entry name" value="RNase_T2-like_sf"/>
</dbReference>
<evidence type="ECO:0000256" key="2">
    <source>
        <dbReference type="RuleBase" id="RU004328"/>
    </source>
</evidence>
<dbReference type="Gene3D" id="3.90.730.10">
    <property type="entry name" value="Ribonuclease T2-like"/>
    <property type="match status" value="1"/>
</dbReference>
<evidence type="ECO:0000313" key="4">
    <source>
        <dbReference type="EMBL" id="PYB73570.1"/>
    </source>
</evidence>
<dbReference type="GO" id="GO:0003723">
    <property type="term" value="F:RNA binding"/>
    <property type="evidence" value="ECO:0007669"/>
    <property type="project" value="InterPro"/>
</dbReference>
<comment type="caution">
    <text evidence="4">The sequence shown here is derived from an EMBL/GenBank/DDBJ whole genome shotgun (WGS) entry which is preliminary data.</text>
</comment>
<sequence length="243" mass="26992">MHARAALVALLLTMGLNHAWGEDLNERAGPSLKDFPVDFLVYSVTWQPSFCLMNPKMPGCNSPPNAFLSHGIWPYSKSEGGASPITNRHPQFCEAPSGCTGKACVISDEEMNEIMTIPRLAKLVTSNPEGMFRHEWRKHGTCYGGTIKDYFSDLVSLRKVVSYDKEKLSKLIGTEASFTVIKDAFPKNTAFRCYQSEGKQYLHEVFYLIDRTGNPYILESPLQIGIACNKVPTLMPPGAPVDL</sequence>
<feature type="chain" id="PRO_5015972218" evidence="3">
    <location>
        <begin position="20"/>
        <end position="243"/>
    </location>
</feature>
<dbReference type="GO" id="GO:0033897">
    <property type="term" value="F:ribonuclease T2 activity"/>
    <property type="evidence" value="ECO:0007669"/>
    <property type="project" value="InterPro"/>
</dbReference>
<dbReference type="RefSeq" id="WP_110704484.1">
    <property type="nucleotide sequence ID" value="NZ_CP151184.1"/>
</dbReference>
<protein>
    <submittedName>
        <fullName evidence="4">Ribonuclease</fullName>
    </submittedName>
</protein>
<dbReference type="InterPro" id="IPR033130">
    <property type="entry name" value="RNase_T2_His_AS_2"/>
</dbReference>
<proteinExistence type="inferred from homology"/>
<gene>
    <name evidence="4" type="ORF">DMX07_25570</name>
</gene>
<dbReference type="Pfam" id="PF00445">
    <property type="entry name" value="Ribonuclease_T2"/>
    <property type="match status" value="1"/>
</dbReference>
<dbReference type="PANTHER" id="PTHR11240:SF22">
    <property type="entry name" value="RIBONUCLEASE T2"/>
    <property type="match status" value="1"/>
</dbReference>
<organism evidence="4 5">
    <name type="scientific">Pseudomonas soli</name>
    <dbReference type="NCBI Taxonomy" id="1306993"/>
    <lineage>
        <taxon>Bacteria</taxon>
        <taxon>Pseudomonadati</taxon>
        <taxon>Pseudomonadota</taxon>
        <taxon>Gammaproteobacteria</taxon>
        <taxon>Pseudomonadales</taxon>
        <taxon>Pseudomonadaceae</taxon>
        <taxon>Pseudomonas</taxon>
    </lineage>
</organism>
<dbReference type="EMBL" id="QJRO01000034">
    <property type="protein sequence ID" value="PYB73570.1"/>
    <property type="molecule type" value="Genomic_DNA"/>
</dbReference>
<name>A0A2V4HQZ2_9PSED</name>
<dbReference type="Proteomes" id="UP000247620">
    <property type="component" value="Unassembled WGS sequence"/>
</dbReference>
<evidence type="ECO:0000313" key="5">
    <source>
        <dbReference type="Proteomes" id="UP000247620"/>
    </source>
</evidence>
<dbReference type="InterPro" id="IPR001568">
    <property type="entry name" value="RNase_T2-like"/>
</dbReference>
<dbReference type="SUPFAM" id="SSF55895">
    <property type="entry name" value="Ribonuclease Rh-like"/>
    <property type="match status" value="1"/>
</dbReference>
<keyword evidence="3" id="KW-0732">Signal</keyword>
<evidence type="ECO:0000256" key="1">
    <source>
        <dbReference type="ARBA" id="ARBA00007469"/>
    </source>
</evidence>